<gene>
    <name evidence="3" type="ORF">PHET_04379</name>
</gene>
<comment type="caution">
    <text evidence="3">The sequence shown here is derived from an EMBL/GenBank/DDBJ whole genome shotgun (WGS) entry which is preliminary data.</text>
</comment>
<dbReference type="SMART" id="SM00543">
    <property type="entry name" value="MIF4G"/>
    <property type="match status" value="1"/>
</dbReference>
<proteinExistence type="predicted"/>
<feature type="compositionally biased region" description="Polar residues" evidence="1">
    <location>
        <begin position="225"/>
        <end position="235"/>
    </location>
</feature>
<reference evidence="3" key="1">
    <citation type="submission" date="2019-05" db="EMBL/GenBank/DDBJ databases">
        <title>Annotation for the trematode Paragonimus heterotremus.</title>
        <authorList>
            <person name="Choi Y.-J."/>
        </authorList>
    </citation>
    <scope>NUCLEOTIDE SEQUENCE</scope>
    <source>
        <strain evidence="3">LC</strain>
    </source>
</reference>
<evidence type="ECO:0000259" key="2">
    <source>
        <dbReference type="SMART" id="SM00543"/>
    </source>
</evidence>
<evidence type="ECO:0000256" key="1">
    <source>
        <dbReference type="SAM" id="MobiDB-lite"/>
    </source>
</evidence>
<feature type="compositionally biased region" description="Polar residues" evidence="1">
    <location>
        <begin position="708"/>
        <end position="717"/>
    </location>
</feature>
<feature type="domain" description="MIF4G" evidence="2">
    <location>
        <begin position="415"/>
        <end position="638"/>
    </location>
</feature>
<dbReference type="AlphaFoldDB" id="A0A8J4SZB3"/>
<name>A0A8J4SZB3_9TREM</name>
<dbReference type="GO" id="GO:0003723">
    <property type="term" value="F:RNA binding"/>
    <property type="evidence" value="ECO:0007669"/>
    <property type="project" value="InterPro"/>
</dbReference>
<feature type="region of interest" description="Disordered" evidence="1">
    <location>
        <begin position="225"/>
        <end position="248"/>
    </location>
</feature>
<protein>
    <recommendedName>
        <fullName evidence="2">MIF4G domain-containing protein</fullName>
    </recommendedName>
</protein>
<feature type="region of interest" description="Disordered" evidence="1">
    <location>
        <begin position="643"/>
        <end position="741"/>
    </location>
</feature>
<dbReference type="Pfam" id="PF02854">
    <property type="entry name" value="MIF4G"/>
    <property type="match status" value="1"/>
</dbReference>
<feature type="compositionally biased region" description="Polar residues" evidence="1">
    <location>
        <begin position="726"/>
        <end position="735"/>
    </location>
</feature>
<evidence type="ECO:0000313" key="4">
    <source>
        <dbReference type="Proteomes" id="UP000748531"/>
    </source>
</evidence>
<dbReference type="EMBL" id="LUCH01001968">
    <property type="protein sequence ID" value="KAF5402191.1"/>
    <property type="molecule type" value="Genomic_DNA"/>
</dbReference>
<dbReference type="Gene3D" id="1.25.40.180">
    <property type="match status" value="2"/>
</dbReference>
<evidence type="ECO:0000313" key="3">
    <source>
        <dbReference type="EMBL" id="KAF5402191.1"/>
    </source>
</evidence>
<dbReference type="InterPro" id="IPR016024">
    <property type="entry name" value="ARM-type_fold"/>
</dbReference>
<feature type="compositionally biased region" description="Polar residues" evidence="1">
    <location>
        <begin position="683"/>
        <end position="697"/>
    </location>
</feature>
<accession>A0A8J4SZB3</accession>
<keyword evidence="4" id="KW-1185">Reference proteome</keyword>
<sequence>MSEQQQLHHTQIFNPAATGRPPDASWFHIPLYQQQNTRFGTLIHYFPLIILDGVNVPPNGTMMSNPFYPYYPFRAADPIPYLFRSIPPPQMGCALPSQIQETQMPGQISTTAHNDLGQIAFVPQPFQAQVQYPHVMQPNQTLSYNTTSNQRVYSSTSFGETQSQTTATRRKRPLQVLHPLTHVVIDITSGDEDHTPDVPSKPLVTVDESVSQSVPSVVVEDAQETVTEVDTSSSPADVPDVPAETNITSECPSISDVVEPPAESEVDALLPPSSSDKAECPVIQNGESLVTADAGGGFPEMFSSSDSEDSDEDHVSYRRMYNRDMLLSYKNSPVSKVPLAQLAVNLCSNITFTPPQIITEIYPVRRDHRLSHRQPDRIIRLPTGMAVKRVEGAFIPSQLRKKEGNGEADHQKLLSRELNVILNRVSDGNLLDTVSDIKKLNLSSAEDMNMLAKLVFQKGIRQSKYSKVFASLCKELKGFEVQSSEPFESLIFRQVQELFATTLDTVIAELNGVIDAKIKAAKDDAIKRILEDDRESNIAKKTESYYGNITFLGELYLCRLVKLKTITDCLKKLRDSPAPESLNSMLILLKICGQDLDLLAKNIIDSCFVKLNGHLKSNKLPNHQLYKIQELCDFRARGWKEVDHVQSNPPPPSNVPRRQGDEKPRRPTVQPPLEKRKAPYTANPVTPSSLAVTQQPCESRKLRPTGYDWTQGSGPRKSSTEDGSHQSHPTNVIQNRSREASPRVQAAPQNAWIARQAHLQGGANAGVVATQNADPLKDYSKIVDRNRGAARSVLTMLKADEDGFYTLFADCKMEERSALLHAVFELLMDERTRERSAAGLMCLNLLDKRLITGKDLVSACEGYLVNCDDGWLEDYPFGFKYLAEIFQHFIKDGQDHFQLLLQLLKPLGKNSPIVLAHCLNQSASRLSEDCLAAKFNSLNLDWLKLGVKGDLLNFATKYKVLFTLRTFFDSKLKDFDALLATAPTSSGEITNFCKQMSVVDLSADFIRSCVRIMVSNSKNYSRQNIDDLVLNLGILVDHKAERELLVLESLHECETCDVSTDQWLKSLLDRKVISSDAFESWTKTNNVSGSVTKNFRIRDQ</sequence>
<dbReference type="Proteomes" id="UP000748531">
    <property type="component" value="Unassembled WGS sequence"/>
</dbReference>
<organism evidence="3 4">
    <name type="scientific">Paragonimus heterotremus</name>
    <dbReference type="NCBI Taxonomy" id="100268"/>
    <lineage>
        <taxon>Eukaryota</taxon>
        <taxon>Metazoa</taxon>
        <taxon>Spiralia</taxon>
        <taxon>Lophotrochozoa</taxon>
        <taxon>Platyhelminthes</taxon>
        <taxon>Trematoda</taxon>
        <taxon>Digenea</taxon>
        <taxon>Plagiorchiida</taxon>
        <taxon>Troglotremata</taxon>
        <taxon>Troglotrematidae</taxon>
        <taxon>Paragonimus</taxon>
    </lineage>
</organism>
<dbReference type="SUPFAM" id="SSF48371">
    <property type="entry name" value="ARM repeat"/>
    <property type="match status" value="2"/>
</dbReference>
<dbReference type="PANTHER" id="PTHR23253">
    <property type="entry name" value="EUKARYOTIC TRANSLATION INITIATION FACTOR 4 GAMMA"/>
    <property type="match status" value="1"/>
</dbReference>
<dbReference type="OrthoDB" id="514777at2759"/>
<dbReference type="InterPro" id="IPR003890">
    <property type="entry name" value="MIF4G-like_typ-3"/>
</dbReference>